<dbReference type="Proteomes" id="UP001341840">
    <property type="component" value="Unassembled WGS sequence"/>
</dbReference>
<accession>A0ABU6YES2</accession>
<name>A0ABU6YES2_9FABA</name>
<dbReference type="EMBL" id="JASCZI010241925">
    <property type="protein sequence ID" value="MED6208411.1"/>
    <property type="molecule type" value="Genomic_DNA"/>
</dbReference>
<reference evidence="1 2" key="1">
    <citation type="journal article" date="2023" name="Plants (Basel)">
        <title>Bridging the Gap: Combining Genomics and Transcriptomics Approaches to Understand Stylosanthes scabra, an Orphan Legume from the Brazilian Caatinga.</title>
        <authorList>
            <person name="Ferreira-Neto J.R.C."/>
            <person name="da Silva M.D."/>
            <person name="Binneck E."/>
            <person name="de Melo N.F."/>
            <person name="da Silva R.H."/>
            <person name="de Melo A.L.T.M."/>
            <person name="Pandolfi V."/>
            <person name="Bustamante F.O."/>
            <person name="Brasileiro-Vidal A.C."/>
            <person name="Benko-Iseppon A.M."/>
        </authorList>
    </citation>
    <scope>NUCLEOTIDE SEQUENCE [LARGE SCALE GENOMIC DNA]</scope>
    <source>
        <tissue evidence="1">Leaves</tissue>
    </source>
</reference>
<proteinExistence type="predicted"/>
<organism evidence="1 2">
    <name type="scientific">Stylosanthes scabra</name>
    <dbReference type="NCBI Taxonomy" id="79078"/>
    <lineage>
        <taxon>Eukaryota</taxon>
        <taxon>Viridiplantae</taxon>
        <taxon>Streptophyta</taxon>
        <taxon>Embryophyta</taxon>
        <taxon>Tracheophyta</taxon>
        <taxon>Spermatophyta</taxon>
        <taxon>Magnoliopsida</taxon>
        <taxon>eudicotyledons</taxon>
        <taxon>Gunneridae</taxon>
        <taxon>Pentapetalae</taxon>
        <taxon>rosids</taxon>
        <taxon>fabids</taxon>
        <taxon>Fabales</taxon>
        <taxon>Fabaceae</taxon>
        <taxon>Papilionoideae</taxon>
        <taxon>50 kb inversion clade</taxon>
        <taxon>dalbergioids sensu lato</taxon>
        <taxon>Dalbergieae</taxon>
        <taxon>Pterocarpus clade</taxon>
        <taxon>Stylosanthes</taxon>
    </lineage>
</organism>
<sequence length="103" mass="11718">MGMGYTLYTYNSLTSTWSNPVDAPAYFWTMSEHLVVVGRRTFWLNLTRFHMVPYSIIGYCIDTDFWVETIIPPHAIRGSSSRLAVDEGMVIPVQLQDHSGGIM</sequence>
<evidence type="ECO:0000313" key="2">
    <source>
        <dbReference type="Proteomes" id="UP001341840"/>
    </source>
</evidence>
<keyword evidence="2" id="KW-1185">Reference proteome</keyword>
<comment type="caution">
    <text evidence="1">The sequence shown here is derived from an EMBL/GenBank/DDBJ whole genome shotgun (WGS) entry which is preliminary data.</text>
</comment>
<evidence type="ECO:0000313" key="1">
    <source>
        <dbReference type="EMBL" id="MED6208411.1"/>
    </source>
</evidence>
<protein>
    <submittedName>
        <fullName evidence="1">Uncharacterized protein</fullName>
    </submittedName>
</protein>
<gene>
    <name evidence="1" type="ORF">PIB30_044839</name>
</gene>